<dbReference type="Gene3D" id="3.40.50.2300">
    <property type="match status" value="1"/>
</dbReference>
<organism evidence="8 9">
    <name type="scientific">Deinococcus sedimenti</name>
    <dbReference type="NCBI Taxonomy" id="1867090"/>
    <lineage>
        <taxon>Bacteria</taxon>
        <taxon>Thermotogati</taxon>
        <taxon>Deinococcota</taxon>
        <taxon>Deinococci</taxon>
        <taxon>Deinococcales</taxon>
        <taxon>Deinococcaceae</taxon>
        <taxon>Deinococcus</taxon>
    </lineage>
</organism>
<evidence type="ECO:0000256" key="1">
    <source>
        <dbReference type="ARBA" id="ARBA00023015"/>
    </source>
</evidence>
<keyword evidence="3" id="KW-0804">Transcription</keyword>
<name>A0ABQ2S851_9DEIO</name>
<dbReference type="SUPFAM" id="SSF52172">
    <property type="entry name" value="CheY-like"/>
    <property type="match status" value="1"/>
</dbReference>
<dbReference type="InterPro" id="IPR016032">
    <property type="entry name" value="Sig_transdc_resp-reg_C-effctor"/>
</dbReference>
<dbReference type="Gene3D" id="1.10.10.10">
    <property type="entry name" value="Winged helix-like DNA-binding domain superfamily/Winged helix DNA-binding domain"/>
    <property type="match status" value="1"/>
</dbReference>
<dbReference type="InterPro" id="IPR039420">
    <property type="entry name" value="WalR-like"/>
</dbReference>
<dbReference type="GO" id="GO:0003677">
    <property type="term" value="F:DNA binding"/>
    <property type="evidence" value="ECO:0007669"/>
    <property type="project" value="UniProtKB-KW"/>
</dbReference>
<dbReference type="PROSITE" id="PS50110">
    <property type="entry name" value="RESPONSE_REGULATORY"/>
    <property type="match status" value="1"/>
</dbReference>
<dbReference type="EMBL" id="BMQN01000009">
    <property type="protein sequence ID" value="GGS01647.1"/>
    <property type="molecule type" value="Genomic_DNA"/>
</dbReference>
<protein>
    <submittedName>
        <fullName evidence="8">DNA-binding response regulator</fullName>
    </submittedName>
</protein>
<dbReference type="InterPro" id="IPR036388">
    <property type="entry name" value="WH-like_DNA-bd_sf"/>
</dbReference>
<dbReference type="InterPro" id="IPR001867">
    <property type="entry name" value="OmpR/PhoB-type_DNA-bd"/>
</dbReference>
<dbReference type="SMART" id="SM00448">
    <property type="entry name" value="REC"/>
    <property type="match status" value="1"/>
</dbReference>
<evidence type="ECO:0000256" key="3">
    <source>
        <dbReference type="ARBA" id="ARBA00023163"/>
    </source>
</evidence>
<dbReference type="Gene3D" id="6.10.250.690">
    <property type="match status" value="1"/>
</dbReference>
<dbReference type="PROSITE" id="PS51755">
    <property type="entry name" value="OMPR_PHOB"/>
    <property type="match status" value="1"/>
</dbReference>
<keyword evidence="2 5" id="KW-0238">DNA-binding</keyword>
<dbReference type="InterPro" id="IPR011006">
    <property type="entry name" value="CheY-like_superfamily"/>
</dbReference>
<dbReference type="CDD" id="cd00383">
    <property type="entry name" value="trans_reg_C"/>
    <property type="match status" value="1"/>
</dbReference>
<dbReference type="SMART" id="SM00862">
    <property type="entry name" value="Trans_reg_C"/>
    <property type="match status" value="1"/>
</dbReference>
<evidence type="ECO:0000313" key="8">
    <source>
        <dbReference type="EMBL" id="GGS01647.1"/>
    </source>
</evidence>
<dbReference type="PANTHER" id="PTHR48111">
    <property type="entry name" value="REGULATOR OF RPOS"/>
    <property type="match status" value="1"/>
</dbReference>
<feature type="domain" description="OmpR/PhoB-type" evidence="7">
    <location>
        <begin position="137"/>
        <end position="233"/>
    </location>
</feature>
<dbReference type="Pfam" id="PF00486">
    <property type="entry name" value="Trans_reg_C"/>
    <property type="match status" value="1"/>
</dbReference>
<accession>A0ABQ2S851</accession>
<evidence type="ECO:0000259" key="7">
    <source>
        <dbReference type="PROSITE" id="PS51755"/>
    </source>
</evidence>
<feature type="modified residue" description="4-aspartylphosphate" evidence="4">
    <location>
        <position position="67"/>
    </location>
</feature>
<evidence type="ECO:0000313" key="9">
    <source>
        <dbReference type="Proteomes" id="UP000644548"/>
    </source>
</evidence>
<evidence type="ECO:0000256" key="5">
    <source>
        <dbReference type="PROSITE-ProRule" id="PRU01091"/>
    </source>
</evidence>
<dbReference type="SUPFAM" id="SSF46894">
    <property type="entry name" value="C-terminal effector domain of the bipartite response regulators"/>
    <property type="match status" value="1"/>
</dbReference>
<dbReference type="Pfam" id="PF00072">
    <property type="entry name" value="Response_reg"/>
    <property type="match status" value="1"/>
</dbReference>
<feature type="DNA-binding region" description="OmpR/PhoB-type" evidence="5">
    <location>
        <begin position="137"/>
        <end position="233"/>
    </location>
</feature>
<feature type="domain" description="Response regulatory" evidence="6">
    <location>
        <begin position="18"/>
        <end position="131"/>
    </location>
</feature>
<reference evidence="9" key="1">
    <citation type="journal article" date="2019" name="Int. J. Syst. Evol. Microbiol.">
        <title>The Global Catalogue of Microorganisms (GCM) 10K type strain sequencing project: providing services to taxonomists for standard genome sequencing and annotation.</title>
        <authorList>
            <consortium name="The Broad Institute Genomics Platform"/>
            <consortium name="The Broad Institute Genome Sequencing Center for Infectious Disease"/>
            <person name="Wu L."/>
            <person name="Ma J."/>
        </authorList>
    </citation>
    <scope>NUCLEOTIDE SEQUENCE [LARGE SCALE GENOMIC DNA]</scope>
    <source>
        <strain evidence="9">JCM 31405</strain>
    </source>
</reference>
<proteinExistence type="predicted"/>
<evidence type="ECO:0000256" key="2">
    <source>
        <dbReference type="ARBA" id="ARBA00023125"/>
    </source>
</evidence>
<evidence type="ECO:0000259" key="6">
    <source>
        <dbReference type="PROSITE" id="PS50110"/>
    </source>
</evidence>
<evidence type="ECO:0000256" key="4">
    <source>
        <dbReference type="PROSITE-ProRule" id="PRU00169"/>
    </source>
</evidence>
<dbReference type="PANTHER" id="PTHR48111:SF67">
    <property type="entry name" value="TRANSCRIPTIONAL REGULATORY PROTEIN TCTD"/>
    <property type="match status" value="1"/>
</dbReference>
<keyword evidence="9" id="KW-1185">Reference proteome</keyword>
<dbReference type="Proteomes" id="UP000644548">
    <property type="component" value="Unassembled WGS sequence"/>
</dbReference>
<keyword evidence="4" id="KW-0597">Phosphoprotein</keyword>
<gene>
    <name evidence="8" type="ORF">GCM10008960_30470</name>
</gene>
<sequence>MTSHSSSRPTTEPLHRPHLLLIEDDRDVRRVLCDELELEGFKVQAVENGETGLHQVQRQVPDLILLDLGLPDLPGDEVTRRLRALTDVPIVILTATDALQERVHQLALGANDFVMKPYDPRELLARVHAHLRRYGRTAPVRIGAFCLDRAQHRLSFDGHDLNLSPTELAIASILLSEPGQLFSREQLERQVWPDHACRNALNVHVSHLRSKLTAVGAGDLLISVRRAGLALLSEPQRHDADTSAE</sequence>
<dbReference type="RefSeq" id="WP_189074021.1">
    <property type="nucleotide sequence ID" value="NZ_BMQN01000009.1"/>
</dbReference>
<dbReference type="InterPro" id="IPR001789">
    <property type="entry name" value="Sig_transdc_resp-reg_receiver"/>
</dbReference>
<keyword evidence="1" id="KW-0805">Transcription regulation</keyword>
<comment type="caution">
    <text evidence="8">The sequence shown here is derived from an EMBL/GenBank/DDBJ whole genome shotgun (WGS) entry which is preliminary data.</text>
</comment>